<evidence type="ECO:0000313" key="3">
    <source>
        <dbReference type="Proteomes" id="UP000182011"/>
    </source>
</evidence>
<dbReference type="OrthoDB" id="9994619at2"/>
<gene>
    <name evidence="2" type="ORF">JGI4_00915</name>
</gene>
<feature type="domain" description="Flagellar hook-length control protein-like C-terminal" evidence="1">
    <location>
        <begin position="373"/>
        <end position="436"/>
    </location>
</feature>
<accession>A0A0P1L850</accession>
<accession>A0A0P1MDH5</accession>
<dbReference type="Gene3D" id="3.30.750.140">
    <property type="match status" value="1"/>
</dbReference>
<evidence type="ECO:0000259" key="1">
    <source>
        <dbReference type="Pfam" id="PF02120"/>
    </source>
</evidence>
<protein>
    <submittedName>
        <fullName evidence="2">Hook-length control protein FliK</fullName>
    </submittedName>
</protein>
<accession>A0A0P1MEN4</accession>
<dbReference type="STRING" id="1633631.GCA_001442925_00914"/>
<dbReference type="Proteomes" id="UP000182011">
    <property type="component" value="Unassembled WGS sequence"/>
</dbReference>
<sequence>MKLNLIDILNNLGLNQTEQNGIFYKKATTNFGDILGLFLAQFLSNVKTENFESIYLPQTEESLEQFYFNPISELKGYQSVDEKETSESQALILFKLNPNSQIAEQLNAFMPNQESREVKASPNSAIEPFFLAKEGEALKSLQNLNSKDKINPKQEIRKLIVKGESEGVDLNEAIREFVVANRVKYGDVKDGKVEITAPENLQSEVNLKSKLVSRKDESVENLNLKFEPYLRELALENDVKIYKAGVGEILKENNKVNVEEPVFSSKKSQSQFKNQEHNTDVKTVREDVASVSFEHNQARNEFDLQHEFKKFELGSIKFEKVYEKVGNWNLSFIDAVDAGDKVNVRDFMISVKAQEIPDVVRALVSKNGDLAHGEVVLRVEPEEIGKVVVKISQGENGVKILFEVKNLEAKQLIESGFNNLRTALESSNVNPEKLGVLLVGENLNNNYFDSSNSDRGQFLKKTSKRKIFDSFDAVKFYGGSLIEAII</sequence>
<accession>A0A0P1LIH6</accession>
<organism evidence="2 3">
    <name type="scientific">Candidatus Kryptonium thompsonii</name>
    <dbReference type="NCBI Taxonomy" id="1633631"/>
    <lineage>
        <taxon>Bacteria</taxon>
        <taxon>Pseudomonadati</taxon>
        <taxon>Candidatus Kryptoniota</taxon>
        <taxon>Candidatus Kryptonium</taxon>
    </lineage>
</organism>
<accession>A0A0P1MDI9</accession>
<reference evidence="2 3" key="1">
    <citation type="submission" date="2015-11" db="EMBL/GenBank/DDBJ databases">
        <authorList>
            <person name="Zhang Y."/>
            <person name="Guo Z."/>
        </authorList>
    </citation>
    <scope>NUCLEOTIDE SEQUENCE [LARGE SCALE GENOMIC DNA]</scope>
    <source>
        <strain evidence="2">JGI-4</strain>
    </source>
</reference>
<dbReference type="EMBL" id="FAOP01000004">
    <property type="protein sequence ID" value="CUU04049.1"/>
    <property type="molecule type" value="Genomic_DNA"/>
</dbReference>
<dbReference type="InterPro" id="IPR038610">
    <property type="entry name" value="FliK-like_C_sf"/>
</dbReference>
<evidence type="ECO:0000313" key="2">
    <source>
        <dbReference type="EMBL" id="CUU04049.1"/>
    </source>
</evidence>
<accession>A0A0P1L6U4</accession>
<name>A0A0P1MDI9_9BACT</name>
<accession>A0A0P1ME39</accession>
<accession>A0A0S4N1V1</accession>
<dbReference type="Pfam" id="PF02120">
    <property type="entry name" value="Flg_hook"/>
    <property type="match status" value="1"/>
</dbReference>
<accession>A0A0P1MR63</accession>
<proteinExistence type="predicted"/>
<dbReference type="RefSeq" id="WP_047133991.1">
    <property type="nucleotide sequence ID" value="NZ_CZVJ01000068.1"/>
</dbReference>
<dbReference type="CDD" id="cd17470">
    <property type="entry name" value="T3SS_Flik_C"/>
    <property type="match status" value="1"/>
</dbReference>
<dbReference type="InterPro" id="IPR021136">
    <property type="entry name" value="Flagellar_hook_control-like_C"/>
</dbReference>
<dbReference type="AlphaFoldDB" id="A0A0P1MDI9"/>